<organism evidence="1 2">
    <name type="scientific">Leptospira ellinghausenii</name>
    <dbReference type="NCBI Taxonomy" id="1917822"/>
    <lineage>
        <taxon>Bacteria</taxon>
        <taxon>Pseudomonadati</taxon>
        <taxon>Spirochaetota</taxon>
        <taxon>Spirochaetia</taxon>
        <taxon>Leptospirales</taxon>
        <taxon>Leptospiraceae</taxon>
        <taxon>Leptospira</taxon>
    </lineage>
</organism>
<evidence type="ECO:0000313" key="1">
    <source>
        <dbReference type="EMBL" id="GBF41149.1"/>
    </source>
</evidence>
<proteinExistence type="predicted"/>
<sequence>MWSLFPKQIYLLYINFLLVIFFSSCISKNTSSKTQNSQSRNIGILSCPFPVKQGIVYGKGISQFDTTLILYITKQLLLDLCEGHFSHLLEFVDSKTGLFVDAKGYWSKQEVALDLKDPNGYFSLYYFDQKKLDLKKGNQGNLTIRDVFYQAGLVVIDVYIGSKEEVELKFRFDSNPKLERYLINPSFIKIGNNWYLHRMF</sequence>
<dbReference type="PROSITE" id="PS51257">
    <property type="entry name" value="PROKAR_LIPOPROTEIN"/>
    <property type="match status" value="1"/>
</dbReference>
<protein>
    <submittedName>
        <fullName evidence="1">Putative lipoprotein</fullName>
    </submittedName>
</protein>
<keyword evidence="1" id="KW-0449">Lipoprotein</keyword>
<dbReference type="Proteomes" id="UP000245206">
    <property type="component" value="Unassembled WGS sequence"/>
</dbReference>
<reference evidence="2" key="1">
    <citation type="journal article" date="2019" name="Microbiol. Immunol.">
        <title>Molecular and phenotypic characterization of Leptospira johnsonii sp. nov., Leptospira ellinghausenii sp. nov. and Leptospira ryugenii sp. nov. isolated from soil and water in Japan.</title>
        <authorList>
            <person name="Masuzawa T."/>
            <person name="Saito M."/>
            <person name="Nakao R."/>
            <person name="Nikaido Y."/>
            <person name="Matsumoto M."/>
            <person name="Ogawa M."/>
            <person name="Yokoyama M."/>
            <person name="Hidaka Y."/>
            <person name="Tomita J."/>
            <person name="Sakakibara K."/>
            <person name="Suzuki K."/>
            <person name="Yasuda S."/>
            <person name="Sato H."/>
            <person name="Yamaguchi M."/>
            <person name="Yoshida S.I."/>
            <person name="Koizumi N."/>
            <person name="Kawamura Y."/>
        </authorList>
    </citation>
    <scope>NUCLEOTIDE SEQUENCE [LARGE SCALE GENOMIC DNA]</scope>
    <source>
        <strain evidence="2">E18</strain>
    </source>
</reference>
<dbReference type="EMBL" id="BFAZ01000002">
    <property type="protein sequence ID" value="GBF41149.1"/>
    <property type="molecule type" value="Genomic_DNA"/>
</dbReference>
<keyword evidence="2" id="KW-1185">Reference proteome</keyword>
<dbReference type="RefSeq" id="WP_245918209.1">
    <property type="nucleotide sequence ID" value="NZ_BFAZ01000002.1"/>
</dbReference>
<evidence type="ECO:0000313" key="2">
    <source>
        <dbReference type="Proteomes" id="UP000245206"/>
    </source>
</evidence>
<gene>
    <name evidence="1" type="ORF">LPTSP2_04200</name>
</gene>
<comment type="caution">
    <text evidence="1">The sequence shown here is derived from an EMBL/GenBank/DDBJ whole genome shotgun (WGS) entry which is preliminary data.</text>
</comment>
<name>A0A2P2D937_9LEPT</name>
<accession>A0A2P2D937</accession>
<dbReference type="AlphaFoldDB" id="A0A2P2D937"/>